<keyword evidence="1 2" id="KW-0732">Signal</keyword>
<dbReference type="Proteomes" id="UP001207742">
    <property type="component" value="Unassembled WGS sequence"/>
</dbReference>
<evidence type="ECO:0000259" key="3">
    <source>
        <dbReference type="SMART" id="SM00606"/>
    </source>
</evidence>
<feature type="signal peptide" evidence="2">
    <location>
        <begin position="1"/>
        <end position="18"/>
    </location>
</feature>
<protein>
    <submittedName>
        <fullName evidence="4">Carbohydrate-binding protein</fullName>
    </submittedName>
</protein>
<name>A0ABT3IJ81_9BACT</name>
<dbReference type="Pfam" id="PF03422">
    <property type="entry name" value="CBM_6"/>
    <property type="match status" value="1"/>
</dbReference>
<dbReference type="CDD" id="cd04084">
    <property type="entry name" value="CBM6_xylanase-like"/>
    <property type="match status" value="1"/>
</dbReference>
<dbReference type="EMBL" id="JAPDNS010000001">
    <property type="protein sequence ID" value="MCW3484028.1"/>
    <property type="molecule type" value="Genomic_DNA"/>
</dbReference>
<dbReference type="SUPFAM" id="SSF49785">
    <property type="entry name" value="Galactose-binding domain-like"/>
    <property type="match status" value="1"/>
</dbReference>
<dbReference type="InterPro" id="IPR005084">
    <property type="entry name" value="CBM6"/>
</dbReference>
<dbReference type="RefSeq" id="WP_264729547.1">
    <property type="nucleotide sequence ID" value="NZ_JAPDNR010000001.1"/>
</dbReference>
<accession>A0ABT3IJ81</accession>
<evidence type="ECO:0000313" key="4">
    <source>
        <dbReference type="EMBL" id="MCW3484028.1"/>
    </source>
</evidence>
<gene>
    <name evidence="4" type="ORF">OL497_08995</name>
</gene>
<dbReference type="InterPro" id="IPR006584">
    <property type="entry name" value="Cellulose-bd_IV"/>
</dbReference>
<organism evidence="4 5">
    <name type="scientific">Chitinophaga nivalis</name>
    <dbReference type="NCBI Taxonomy" id="2991709"/>
    <lineage>
        <taxon>Bacteria</taxon>
        <taxon>Pseudomonadati</taxon>
        <taxon>Bacteroidota</taxon>
        <taxon>Chitinophagia</taxon>
        <taxon>Chitinophagales</taxon>
        <taxon>Chitinophagaceae</taxon>
        <taxon>Chitinophaga</taxon>
    </lineage>
</organism>
<evidence type="ECO:0000313" key="5">
    <source>
        <dbReference type="Proteomes" id="UP001207742"/>
    </source>
</evidence>
<dbReference type="InterPro" id="IPR008979">
    <property type="entry name" value="Galactose-bd-like_sf"/>
</dbReference>
<dbReference type="Gene3D" id="2.60.120.260">
    <property type="entry name" value="Galactose-binding domain-like"/>
    <property type="match status" value="1"/>
</dbReference>
<feature type="chain" id="PRO_5045209368" evidence="2">
    <location>
        <begin position="19"/>
        <end position="134"/>
    </location>
</feature>
<evidence type="ECO:0000256" key="1">
    <source>
        <dbReference type="ARBA" id="ARBA00022729"/>
    </source>
</evidence>
<keyword evidence="5" id="KW-1185">Reference proteome</keyword>
<sequence length="134" mass="15009">MRLILFLFFAFVQLSVVAQTAAPTARKGNYETEFKMKEGSYLGFAQVNLSLGEIGFKVEVACEHKKSNARLEFRIDKPKGKIIGTLDIPYTGDSTYALKLTGNLRHAEGIHDLYLVAKGPLTFSITSFSFIYNY</sequence>
<proteinExistence type="predicted"/>
<dbReference type="SMART" id="SM00606">
    <property type="entry name" value="CBD_IV"/>
    <property type="match status" value="1"/>
</dbReference>
<comment type="caution">
    <text evidence="4">The sequence shown here is derived from an EMBL/GenBank/DDBJ whole genome shotgun (WGS) entry which is preliminary data.</text>
</comment>
<reference evidence="4 5" key="1">
    <citation type="submission" date="2022-10" db="EMBL/GenBank/DDBJ databases">
        <title>Chitinophaga nivalis PC15 sp. nov., isolated from Pyeongchang county, South Korea.</title>
        <authorList>
            <person name="Trinh H.N."/>
        </authorList>
    </citation>
    <scope>NUCLEOTIDE SEQUENCE [LARGE SCALE GENOMIC DNA]</scope>
    <source>
        <strain evidence="4 5">PC14</strain>
    </source>
</reference>
<evidence type="ECO:0000256" key="2">
    <source>
        <dbReference type="SAM" id="SignalP"/>
    </source>
</evidence>
<feature type="domain" description="Cellulose binding type IV" evidence="3">
    <location>
        <begin position="19"/>
        <end position="132"/>
    </location>
</feature>